<evidence type="ECO:0000256" key="9">
    <source>
        <dbReference type="ARBA" id="ARBA00023004"/>
    </source>
</evidence>
<gene>
    <name evidence="14" type="ORF">MNB_SUP05-10-428</name>
</gene>
<dbReference type="EMBL" id="FPHQ01000248">
    <property type="protein sequence ID" value="SFV77914.1"/>
    <property type="molecule type" value="Genomic_DNA"/>
</dbReference>
<reference evidence="14" key="1">
    <citation type="submission" date="2016-10" db="EMBL/GenBank/DDBJ databases">
        <authorList>
            <person name="de Groot N.N."/>
        </authorList>
    </citation>
    <scope>NUCLEOTIDE SEQUENCE</scope>
</reference>
<keyword evidence="12" id="KW-0812">Transmembrane</keyword>
<keyword evidence="5" id="KW-0808">Transferase</keyword>
<dbReference type="Pfam" id="PF02518">
    <property type="entry name" value="HATPase_c"/>
    <property type="match status" value="1"/>
</dbReference>
<keyword evidence="7" id="KW-0663">Pyridoxal phosphate</keyword>
<keyword evidence="8" id="KW-0784">Thiamine biosynthesis</keyword>
<dbReference type="InterPro" id="IPR004358">
    <property type="entry name" value="Sig_transdc_His_kin-like_C"/>
</dbReference>
<keyword evidence="12" id="KW-1133">Transmembrane helix</keyword>
<evidence type="ECO:0000256" key="12">
    <source>
        <dbReference type="SAM" id="Phobius"/>
    </source>
</evidence>
<keyword evidence="12" id="KW-0472">Membrane</keyword>
<dbReference type="Pfam" id="PF00497">
    <property type="entry name" value="SBP_bac_3"/>
    <property type="match status" value="1"/>
</dbReference>
<evidence type="ECO:0000313" key="14">
    <source>
        <dbReference type="EMBL" id="SFV77914.1"/>
    </source>
</evidence>
<dbReference type="InterPro" id="IPR036890">
    <property type="entry name" value="HATPase_C_sf"/>
</dbReference>
<keyword evidence="14" id="KW-0418">Kinase</keyword>
<evidence type="ECO:0000256" key="11">
    <source>
        <dbReference type="ARBA" id="ARBA00048179"/>
    </source>
</evidence>
<evidence type="ECO:0000259" key="13">
    <source>
        <dbReference type="PROSITE" id="PS50109"/>
    </source>
</evidence>
<dbReference type="InterPro" id="IPR001638">
    <property type="entry name" value="Solute-binding_3/MltF_N"/>
</dbReference>
<dbReference type="Gene3D" id="1.10.287.130">
    <property type="match status" value="1"/>
</dbReference>
<dbReference type="PRINTS" id="PR00344">
    <property type="entry name" value="BCTRLSENSOR"/>
</dbReference>
<feature type="domain" description="Histidine kinase" evidence="13">
    <location>
        <begin position="592"/>
        <end position="819"/>
    </location>
</feature>
<dbReference type="Gene3D" id="3.30.565.10">
    <property type="entry name" value="Histidine kinase-like ATPase, C-terminal domain"/>
    <property type="match status" value="1"/>
</dbReference>
<dbReference type="AlphaFoldDB" id="A0A1W1DBG8"/>
<evidence type="ECO:0000256" key="8">
    <source>
        <dbReference type="ARBA" id="ARBA00022977"/>
    </source>
</evidence>
<evidence type="ECO:0000256" key="4">
    <source>
        <dbReference type="ARBA" id="ARBA00011738"/>
    </source>
</evidence>
<evidence type="ECO:0000256" key="6">
    <source>
        <dbReference type="ARBA" id="ARBA00022723"/>
    </source>
</evidence>
<dbReference type="SUPFAM" id="SSF55874">
    <property type="entry name" value="ATPase domain of HSP90 chaperone/DNA topoisomerase II/histidine kinase"/>
    <property type="match status" value="1"/>
</dbReference>
<evidence type="ECO:0000256" key="10">
    <source>
        <dbReference type="ARBA" id="ARBA00033171"/>
    </source>
</evidence>
<name>A0A1W1DBG8_9ZZZZ</name>
<evidence type="ECO:0000256" key="5">
    <source>
        <dbReference type="ARBA" id="ARBA00022679"/>
    </source>
</evidence>
<keyword evidence="9" id="KW-0408">Iron</keyword>
<dbReference type="SUPFAM" id="SSF53850">
    <property type="entry name" value="Periplasmic binding protein-like II"/>
    <property type="match status" value="2"/>
</dbReference>
<evidence type="ECO:0000256" key="1">
    <source>
        <dbReference type="ARBA" id="ARBA00003469"/>
    </source>
</evidence>
<dbReference type="Pfam" id="PF09084">
    <property type="entry name" value="NMT1"/>
    <property type="match status" value="1"/>
</dbReference>
<comment type="function">
    <text evidence="1">Responsible for the formation of the pyrimidine heterocycle in the thiamine biosynthesis pathway. Catalyzes the formation of hydroxymethylpyrimidine phosphate (HMP-P) from histidine and pyridoxal phosphate (PLP). The protein uses PLP and the active site histidine to form HMP-P, generating an inactive enzyme. The enzyme can only undergo a single turnover, which suggests it is a suicide enzyme.</text>
</comment>
<feature type="transmembrane region" description="Helical" evidence="12">
    <location>
        <begin position="538"/>
        <end position="557"/>
    </location>
</feature>
<comment type="subunit">
    <text evidence="4">Homodimer.</text>
</comment>
<dbReference type="InterPro" id="IPR015168">
    <property type="entry name" value="SsuA/THI5"/>
</dbReference>
<dbReference type="PANTHER" id="PTHR31528">
    <property type="entry name" value="4-AMINO-5-HYDROXYMETHYL-2-METHYLPYRIMIDINE PHOSPHATE SYNTHASE THI11-RELATED"/>
    <property type="match status" value="1"/>
</dbReference>
<dbReference type="InterPro" id="IPR003594">
    <property type="entry name" value="HATPase_dom"/>
</dbReference>
<comment type="similarity">
    <text evidence="3">Belongs to the NMT1/THI5 family.</text>
</comment>
<dbReference type="SMART" id="SM00062">
    <property type="entry name" value="PBPb"/>
    <property type="match status" value="1"/>
</dbReference>
<keyword evidence="6" id="KW-0479">Metal-binding</keyword>
<dbReference type="GO" id="GO:0016301">
    <property type="term" value="F:kinase activity"/>
    <property type="evidence" value="ECO:0007669"/>
    <property type="project" value="UniProtKB-KW"/>
</dbReference>
<protein>
    <recommendedName>
        <fullName evidence="10">Thiamine pyrimidine synthase</fullName>
    </recommendedName>
</protein>
<organism evidence="14">
    <name type="scientific">hydrothermal vent metagenome</name>
    <dbReference type="NCBI Taxonomy" id="652676"/>
    <lineage>
        <taxon>unclassified sequences</taxon>
        <taxon>metagenomes</taxon>
        <taxon>ecological metagenomes</taxon>
    </lineage>
</organism>
<evidence type="ECO:0000256" key="2">
    <source>
        <dbReference type="ARBA" id="ARBA00004948"/>
    </source>
</evidence>
<dbReference type="CDD" id="cd01007">
    <property type="entry name" value="PBP2_BvgS_HisK_like"/>
    <property type="match status" value="1"/>
</dbReference>
<dbReference type="GO" id="GO:0009228">
    <property type="term" value="P:thiamine biosynthetic process"/>
    <property type="evidence" value="ECO:0007669"/>
    <property type="project" value="UniProtKB-KW"/>
</dbReference>
<dbReference type="GO" id="GO:0046872">
    <property type="term" value="F:metal ion binding"/>
    <property type="evidence" value="ECO:0007669"/>
    <property type="project" value="UniProtKB-KW"/>
</dbReference>
<proteinExistence type="inferred from homology"/>
<dbReference type="Gene3D" id="3.40.190.10">
    <property type="entry name" value="Periplasmic binding protein-like II"/>
    <property type="match status" value="4"/>
</dbReference>
<dbReference type="InterPro" id="IPR027939">
    <property type="entry name" value="NMT1/THI5"/>
</dbReference>
<accession>A0A1W1DBG8</accession>
<dbReference type="PANTHER" id="PTHR31528:SF1">
    <property type="entry name" value="4-AMINO-5-HYDROXYMETHYL-2-METHYLPYRIMIDINE PHOSPHATE SYNTHASE THI11-RELATED"/>
    <property type="match status" value="1"/>
</dbReference>
<evidence type="ECO:0000256" key="3">
    <source>
        <dbReference type="ARBA" id="ARBA00009406"/>
    </source>
</evidence>
<dbReference type="SMART" id="SM00387">
    <property type="entry name" value="HATPase_c"/>
    <property type="match status" value="1"/>
</dbReference>
<dbReference type="PROSITE" id="PS50109">
    <property type="entry name" value="HIS_KIN"/>
    <property type="match status" value="1"/>
</dbReference>
<evidence type="ECO:0000256" key="7">
    <source>
        <dbReference type="ARBA" id="ARBA00022898"/>
    </source>
</evidence>
<sequence length="823" mass="93028">MAIEKGYYTKSGIEVDIQQASLRTNSIDILLSGEADYAVSGADVLIAKSRNMPVVALAAISHDSPLSLMVRKDSDIETAADLRGKNIMLSESNRFAIVAMLKKSGLSVGDYNILPISANHSTLINKLTDAYPVYITDKGYFNTDLDVEYTYLRPKDYGLEFYNDILITTENEINNNRFRSSDFREASLKGWKYALANVDETIDLILNKYPNQSNTRERLKLEANELIKLVRPLQTEVGSMKDTYWLHMLDTFKELGLTDKAPPLTSFIYKPKAEDHLDYLRITPEERAWFRQHWNQIRIGVNPDWFPIEFTNQDGAHSGISSDLIKKIGQDLKIYIKSAQGLTQAEATLKLKNKELDVLPASVKTKEKEEYLLFSNPYMSSDWVMITTQTYKTIKPTILVNGKETYSLKGLTDEKIAVTNGYVSHQRLKDNWSMLELVVKPNVLETLRSVQAGEASIAIVDLETATPLLHSYQMTDLKVNGPAFDQQDHIYFAVRKDWPELVSIINKELDYIGQTEIDRIKNKWRSVPVTLGFQKEDVLLIIEVAILISALIALWGFTIRRAKTKVEELSQQKTDLLVSKSRHIVMGEMISMLVHQWKQPLTSMMLGMSIIRMKMNSLKLSKKDAEFFDDQFTKVDQMLEDQNQLISDLRNFFHPEKTKEPFNLADSIEGALSILSGVINKNTIQITQQVDGNIQIIGFERELKHVFINLIKNAVDELKESNISQPKISIYTSIDSENITIKVQDNGNGIADDILPTIFEAYVSSKGLNGTGLGLYMSKLVIVEHFSGSIEVQNCTAINPCKDSSITGACFTIQIPSSNIHLN</sequence>
<dbReference type="CDD" id="cd00075">
    <property type="entry name" value="HATPase"/>
    <property type="match status" value="1"/>
</dbReference>
<comment type="pathway">
    <text evidence="2">Cofactor biosynthesis; thiamine diphosphate biosynthesis.</text>
</comment>
<comment type="catalytic activity">
    <reaction evidence="11">
        <text>N(6)-(pyridoxal phosphate)-L-lysyl-[4-amino-5-hydroxymethyl-2-methylpyrimidine phosphate synthase] + L-histidyl-[4-amino-5-hydroxymethyl-2-methylpyrimidine phosphate synthase] + 2 Fe(3+) + 4 H2O = L-lysyl-[4-amino-5-hydroxymethyl-2-methylpyrimidine phosphate synthase] + (2S)-2-amino-5-hydroxy-4-oxopentanoyl-[4-amino-5-hydroxymethyl-2-methylpyrimidine phosphate synthase] + 4-amino-2-methyl-5-(phosphooxymethyl)pyrimidine + 3-oxopropanoate + 2 Fe(2+) + 2 H(+)</text>
        <dbReference type="Rhea" id="RHEA:65756"/>
        <dbReference type="Rhea" id="RHEA-COMP:16892"/>
        <dbReference type="Rhea" id="RHEA-COMP:16893"/>
        <dbReference type="Rhea" id="RHEA-COMP:16894"/>
        <dbReference type="Rhea" id="RHEA-COMP:16895"/>
        <dbReference type="ChEBI" id="CHEBI:15377"/>
        <dbReference type="ChEBI" id="CHEBI:15378"/>
        <dbReference type="ChEBI" id="CHEBI:29033"/>
        <dbReference type="ChEBI" id="CHEBI:29034"/>
        <dbReference type="ChEBI" id="CHEBI:29969"/>
        <dbReference type="ChEBI" id="CHEBI:29979"/>
        <dbReference type="ChEBI" id="CHEBI:33190"/>
        <dbReference type="ChEBI" id="CHEBI:58354"/>
        <dbReference type="ChEBI" id="CHEBI:143915"/>
        <dbReference type="ChEBI" id="CHEBI:157692"/>
    </reaction>
    <physiologicalReaction direction="left-to-right" evidence="11">
        <dbReference type="Rhea" id="RHEA:65757"/>
    </physiologicalReaction>
</comment>
<dbReference type="InterPro" id="IPR005467">
    <property type="entry name" value="His_kinase_dom"/>
</dbReference>